<comment type="similarity">
    <text evidence="1 7">Belongs to the phosphoglycerate mutase family. BPG-dependent PGAM subfamily.</text>
</comment>
<feature type="active site" description="Proton donor/acceptor" evidence="4">
    <location>
        <position position="95"/>
    </location>
</feature>
<evidence type="ECO:0000256" key="6">
    <source>
        <dbReference type="PIRSR" id="PIRSR613078-3"/>
    </source>
</evidence>
<dbReference type="InParanoid" id="A2DUN8"/>
<dbReference type="RefSeq" id="XP_001328152.1">
    <property type="nucleotide sequence ID" value="XM_001328117.1"/>
</dbReference>
<dbReference type="NCBIfam" id="TIGR01258">
    <property type="entry name" value="pgm_1"/>
    <property type="match status" value="1"/>
</dbReference>
<dbReference type="InterPro" id="IPR029033">
    <property type="entry name" value="His_PPase_superfam"/>
</dbReference>
<evidence type="ECO:0000313" key="8">
    <source>
        <dbReference type="EMBL" id="EAY15929.1"/>
    </source>
</evidence>
<dbReference type="OMA" id="IRTQQTM"/>
<dbReference type="EMBL" id="DS113249">
    <property type="protein sequence ID" value="EAY15929.1"/>
    <property type="molecule type" value="Genomic_DNA"/>
</dbReference>
<evidence type="ECO:0000256" key="5">
    <source>
        <dbReference type="PIRSR" id="PIRSR613078-2"/>
    </source>
</evidence>
<dbReference type="PDB" id="9O8J">
    <property type="method" value="X-ray"/>
    <property type="resolution" value="2.05 A"/>
    <property type="chains" value="A/B=1-250"/>
</dbReference>
<name>A2DUN8_TRIV3</name>
<keyword evidence="10 11" id="KW-0002">3D-structure</keyword>
<evidence type="ECO:0007829" key="11">
    <source>
        <dbReference type="PDB" id="9O8J"/>
    </source>
</evidence>
<dbReference type="InterPro" id="IPR005952">
    <property type="entry name" value="Phosphogly_mut1"/>
</dbReference>
<dbReference type="KEGG" id="tva:75665679"/>
<dbReference type="VEuPathDB" id="TrichDB:TVAGG3_0662670"/>
<dbReference type="Pfam" id="PF00300">
    <property type="entry name" value="His_Phos_1"/>
    <property type="match status" value="1"/>
</dbReference>
<sequence>MSRKKIEPFSTLVILRHGESLSNLNRTYSGWYDTDLTEKGIEDAYAAGRLLKSHGFHFDVCFSSYLKRSIRTMWIVLDVLDQMHIQTISNWRLNECHFGLLTGMNKEQICTTLTEEELNIWKKDTCLQPPPCAPGQENPSDDPKYKDLDPRVIPNGESIDMMWERAKPYFIDQIVPRLMEGKKVLIVAHGNVMRAMKKYLQKMTSEELMNEKVLSNGSALVFKFDNKFNLLETEIISEEDATIEANDGVL</sequence>
<dbReference type="Gene3D" id="3.40.50.1240">
    <property type="entry name" value="Phosphoglycerate mutase-like"/>
    <property type="match status" value="1"/>
</dbReference>
<dbReference type="PANTHER" id="PTHR11931">
    <property type="entry name" value="PHOSPHOGLYCERATE MUTASE"/>
    <property type="match status" value="1"/>
</dbReference>
<dbReference type="GO" id="GO:0005829">
    <property type="term" value="C:cytosol"/>
    <property type="evidence" value="ECO:0000318"/>
    <property type="project" value="GO_Central"/>
</dbReference>
<accession>A2DUN8</accession>
<feature type="binding site" evidence="5">
    <location>
        <begin position="16"/>
        <end position="23"/>
    </location>
    <ligand>
        <name>substrate</name>
    </ligand>
</feature>
<dbReference type="PDB" id="9NV5">
    <property type="method" value="X-ray"/>
    <property type="resolution" value="1.95 A"/>
    <property type="chains" value="A/B/C/D=1-250"/>
</dbReference>
<keyword evidence="9" id="KW-1185">Reference proteome</keyword>
<reference evidence="8" key="2">
    <citation type="journal article" date="2007" name="Science">
        <title>Draft genome sequence of the sexually transmitted pathogen Trichomonas vaginalis.</title>
        <authorList>
            <person name="Carlton J.M."/>
            <person name="Hirt R.P."/>
            <person name="Silva J.C."/>
            <person name="Delcher A.L."/>
            <person name="Schatz M."/>
            <person name="Zhao Q."/>
            <person name="Wortman J.R."/>
            <person name="Bidwell S.L."/>
            <person name="Alsmark U.C.M."/>
            <person name="Besteiro S."/>
            <person name="Sicheritz-Ponten T."/>
            <person name="Noel C.J."/>
            <person name="Dacks J.B."/>
            <person name="Foster P.G."/>
            <person name="Simillion C."/>
            <person name="Van de Peer Y."/>
            <person name="Miranda-Saavedra D."/>
            <person name="Barton G.J."/>
            <person name="Westrop G.D."/>
            <person name="Mueller S."/>
            <person name="Dessi D."/>
            <person name="Fiori P.L."/>
            <person name="Ren Q."/>
            <person name="Paulsen I."/>
            <person name="Zhang H."/>
            <person name="Bastida-Corcuera F.D."/>
            <person name="Simoes-Barbosa A."/>
            <person name="Brown M.T."/>
            <person name="Hayes R.D."/>
            <person name="Mukherjee M."/>
            <person name="Okumura C.Y."/>
            <person name="Schneider R."/>
            <person name="Smith A.J."/>
            <person name="Vanacova S."/>
            <person name="Villalvazo M."/>
            <person name="Haas B.J."/>
            <person name="Pertea M."/>
            <person name="Feldblyum T.V."/>
            <person name="Utterback T.R."/>
            <person name="Shu C.L."/>
            <person name="Osoegawa K."/>
            <person name="de Jong P.J."/>
            <person name="Hrdy I."/>
            <person name="Horvathova L."/>
            <person name="Zubacova Z."/>
            <person name="Dolezal P."/>
            <person name="Malik S.B."/>
            <person name="Logsdon J.M. Jr."/>
            <person name="Henze K."/>
            <person name="Gupta A."/>
            <person name="Wang C.C."/>
            <person name="Dunne R.L."/>
            <person name="Upcroft J.A."/>
            <person name="Upcroft P."/>
            <person name="White O."/>
            <person name="Salzberg S.L."/>
            <person name="Tang P."/>
            <person name="Chiu C.-H."/>
            <person name="Lee Y.-S."/>
            <person name="Embley T.M."/>
            <person name="Coombs G.H."/>
            <person name="Mottram J.C."/>
            <person name="Tachezy J."/>
            <person name="Fraser-Liggett C.M."/>
            <person name="Johnson P.J."/>
        </authorList>
    </citation>
    <scope>NUCLEOTIDE SEQUENCE [LARGE SCALE GENOMIC DNA]</scope>
    <source>
        <strain evidence="8">G3</strain>
    </source>
</reference>
<organism evidence="8 9">
    <name type="scientific">Trichomonas vaginalis (strain ATCC PRA-98 / G3)</name>
    <dbReference type="NCBI Taxonomy" id="412133"/>
    <lineage>
        <taxon>Eukaryota</taxon>
        <taxon>Metamonada</taxon>
        <taxon>Parabasalia</taxon>
        <taxon>Trichomonadida</taxon>
        <taxon>Trichomonadidae</taxon>
        <taxon>Trichomonas</taxon>
    </lineage>
</organism>
<dbReference type="GO" id="GO:0004619">
    <property type="term" value="F:phosphoglycerate mutase activity"/>
    <property type="evidence" value="ECO:0000318"/>
    <property type="project" value="GO_Central"/>
</dbReference>
<dbReference type="AlphaFoldDB" id="A2DUN8"/>
<evidence type="ECO:0000256" key="2">
    <source>
        <dbReference type="ARBA" id="ARBA00023152"/>
    </source>
</evidence>
<evidence type="ECO:0000256" key="3">
    <source>
        <dbReference type="ARBA" id="ARBA00023235"/>
    </source>
</evidence>
<evidence type="ECO:0000313" key="9">
    <source>
        <dbReference type="Proteomes" id="UP000001542"/>
    </source>
</evidence>
<feature type="active site" description="Tele-phosphohistidine intermediate" evidence="4">
    <location>
        <position position="17"/>
    </location>
</feature>
<reference evidence="10" key="3">
    <citation type="submission" date="2025-03" db="PDB data bank">
        <title>Crystal structure of phosphoglycerate mutase from Trichomonas vaginalis.</title>
        <authorList>
            <person name="Seibold S."/>
            <person name="Lovell S."/>
            <person name="Battaile K.P."/>
        </authorList>
    </citation>
    <scope>X-RAY CRYSTALLOGRAPHY (1.95 ANGSTROMS)</scope>
</reference>
<protein>
    <recommendedName>
        <fullName evidence="7">Phosphoglycerate mutase</fullName>
        <ecNumber evidence="7">5.4.2.11</ecNumber>
    </recommendedName>
</protein>
<dbReference type="EC" id="5.4.2.11" evidence="7"/>
<dbReference type="eggNOG" id="KOG0235">
    <property type="taxonomic scope" value="Eukaryota"/>
</dbReference>
<dbReference type="OrthoDB" id="354304at2759"/>
<dbReference type="SMART" id="SM00855">
    <property type="entry name" value="PGAM"/>
    <property type="match status" value="1"/>
</dbReference>
<dbReference type="GO" id="GO:0061621">
    <property type="term" value="P:canonical glycolysis"/>
    <property type="evidence" value="ECO:0000318"/>
    <property type="project" value="GO_Central"/>
</dbReference>
<keyword evidence="3 7" id="KW-0413">Isomerase</keyword>
<dbReference type="HAMAP" id="MF_01039">
    <property type="entry name" value="PGAM_GpmA"/>
    <property type="match status" value="1"/>
</dbReference>
<gene>
    <name evidence="8" type="ORF">TVAG_165570</name>
</gene>
<feature type="binding site" evidence="5">
    <location>
        <position position="106"/>
    </location>
    <ligand>
        <name>substrate</name>
    </ligand>
</feature>
<dbReference type="VEuPathDB" id="TrichDB:TVAG_165570"/>
<dbReference type="PROSITE" id="PS00175">
    <property type="entry name" value="PG_MUTASE"/>
    <property type="match status" value="1"/>
</dbReference>
<dbReference type="SUPFAM" id="SSF53254">
    <property type="entry name" value="Phosphoglycerate mutase-like"/>
    <property type="match status" value="1"/>
</dbReference>
<evidence type="ECO:0000256" key="4">
    <source>
        <dbReference type="PIRSR" id="PIRSR613078-1"/>
    </source>
</evidence>
<dbReference type="Proteomes" id="UP000001542">
    <property type="component" value="Unassembled WGS sequence"/>
</dbReference>
<evidence type="ECO:0007829" key="10">
    <source>
        <dbReference type="PDB" id="9NV5"/>
    </source>
</evidence>
<reference evidence="11" key="4">
    <citation type="submission" date="2025-04" db="PDB data bank">
        <title>Crystal structure of Phosphoglycerate mutase from Trichomonas vaginalis (sulfate bound).</title>
        <authorList>
            <person name="Liu L."/>
            <person name="Lovell S."/>
            <person name="Seibold S."/>
            <person name="Battaile K.P."/>
        </authorList>
    </citation>
    <scope>X-RAY CRYSTALLOGRAPHY (2.05 ANGSTROMS)</scope>
</reference>
<keyword evidence="2 7" id="KW-0324">Glycolysis</keyword>
<reference evidence="8" key="1">
    <citation type="submission" date="2006-10" db="EMBL/GenBank/DDBJ databases">
        <authorList>
            <person name="Amadeo P."/>
            <person name="Zhao Q."/>
            <person name="Wortman J."/>
            <person name="Fraser-Liggett C."/>
            <person name="Carlton J."/>
        </authorList>
    </citation>
    <scope>NUCLEOTIDE SEQUENCE</scope>
    <source>
        <strain evidence="8">G3</strain>
    </source>
</reference>
<evidence type="ECO:0000256" key="1">
    <source>
        <dbReference type="ARBA" id="ARBA00006717"/>
    </source>
</evidence>
<feature type="site" description="Transition state stabilizer" evidence="6">
    <location>
        <position position="189"/>
    </location>
</feature>
<feature type="binding site" evidence="5">
    <location>
        <begin position="190"/>
        <end position="191"/>
    </location>
    <ligand>
        <name>substrate</name>
    </ligand>
</feature>
<evidence type="ECO:0000256" key="7">
    <source>
        <dbReference type="RuleBase" id="RU004511"/>
    </source>
</evidence>
<dbReference type="SMR" id="A2DUN8"/>
<dbReference type="InterPro" id="IPR001345">
    <property type="entry name" value="PG/BPGM_mutase_AS"/>
</dbReference>
<comment type="catalytic activity">
    <reaction evidence="7">
        <text>(2R)-2-phosphoglycerate = (2R)-3-phosphoglycerate</text>
        <dbReference type="Rhea" id="RHEA:15901"/>
        <dbReference type="ChEBI" id="CHEBI:58272"/>
        <dbReference type="ChEBI" id="CHEBI:58289"/>
        <dbReference type="EC" id="5.4.2.11"/>
    </reaction>
</comment>
<feature type="binding site" evidence="5">
    <location>
        <position position="68"/>
    </location>
    <ligand>
        <name>substrate</name>
    </ligand>
</feature>
<dbReference type="CDD" id="cd07067">
    <property type="entry name" value="HP_PGM_like"/>
    <property type="match status" value="1"/>
</dbReference>
<dbReference type="STRING" id="5722.A2DUN8"/>
<dbReference type="InterPro" id="IPR013078">
    <property type="entry name" value="His_Pase_superF_clade-1"/>
</dbReference>
<proteinExistence type="evidence at protein level"/>